<sequence length="76" mass="8523">MFILRLLSAGIAYVCSIAMMWLAFFYKLPLSMLFHMDQFQMMGTIFAIAAFIKVKIGGAIVCSMLLCGLIRMMLSS</sequence>
<reference evidence="2 3" key="1">
    <citation type="submission" date="2017-09" db="EMBL/GenBank/DDBJ databases">
        <authorList>
            <person name="Ehlers B."/>
            <person name="Leendertz F.H."/>
        </authorList>
    </citation>
    <scope>NUCLEOTIDE SEQUENCE [LARGE SCALE GENOMIC DNA]</scope>
    <source>
        <strain evidence="2 3">DSM 16848</strain>
    </source>
</reference>
<proteinExistence type="predicted"/>
<gene>
    <name evidence="2" type="ORF">SAMN02746062_00412</name>
</gene>
<evidence type="ECO:0000313" key="3">
    <source>
        <dbReference type="Proteomes" id="UP000219669"/>
    </source>
</evidence>
<evidence type="ECO:0000313" key="2">
    <source>
        <dbReference type="EMBL" id="SOD65761.1"/>
    </source>
</evidence>
<dbReference type="RefSeq" id="WP_097113496.1">
    <property type="nucleotide sequence ID" value="NZ_CP083931.1"/>
</dbReference>
<dbReference type="EMBL" id="OCNF01000002">
    <property type="protein sequence ID" value="SOD65761.1"/>
    <property type="molecule type" value="Genomic_DNA"/>
</dbReference>
<keyword evidence="1" id="KW-0812">Transmembrane</keyword>
<accession>A0A286E4H4</accession>
<feature type="transmembrane region" description="Helical" evidence="1">
    <location>
        <begin position="7"/>
        <end position="26"/>
    </location>
</feature>
<protein>
    <recommendedName>
        <fullName evidence="4">Branched-chain amino acid transport protein (AzlD)</fullName>
    </recommendedName>
</protein>
<keyword evidence="3" id="KW-1185">Reference proteome</keyword>
<keyword evidence="1" id="KW-0472">Membrane</keyword>
<keyword evidence="1" id="KW-1133">Transmembrane helix</keyword>
<name>A0A286E4H4_9NEIS</name>
<evidence type="ECO:0000256" key="1">
    <source>
        <dbReference type="SAM" id="Phobius"/>
    </source>
</evidence>
<dbReference type="AlphaFoldDB" id="A0A286E4H4"/>
<feature type="transmembrane region" description="Helical" evidence="1">
    <location>
        <begin position="46"/>
        <end position="70"/>
    </location>
</feature>
<dbReference type="Proteomes" id="UP000219669">
    <property type="component" value="Unassembled WGS sequence"/>
</dbReference>
<organism evidence="2 3">
    <name type="scientific">Alysiella filiformis DSM 16848</name>
    <dbReference type="NCBI Taxonomy" id="1120981"/>
    <lineage>
        <taxon>Bacteria</taxon>
        <taxon>Pseudomonadati</taxon>
        <taxon>Pseudomonadota</taxon>
        <taxon>Betaproteobacteria</taxon>
        <taxon>Neisseriales</taxon>
        <taxon>Neisseriaceae</taxon>
        <taxon>Alysiella</taxon>
    </lineage>
</organism>
<evidence type="ECO:0008006" key="4">
    <source>
        <dbReference type="Google" id="ProtNLM"/>
    </source>
</evidence>